<protein>
    <submittedName>
        <fullName evidence="2">Uncharacterized protein</fullName>
    </submittedName>
</protein>
<dbReference type="Proteomes" id="UP000070700">
    <property type="component" value="Unassembled WGS sequence"/>
</dbReference>
<dbReference type="KEGG" id="psco:LY89DRAFT_96415"/>
<dbReference type="InParanoid" id="A0A194X6I3"/>
<accession>A0A194X6I3</accession>
<evidence type="ECO:0000313" key="3">
    <source>
        <dbReference type="Proteomes" id="UP000070700"/>
    </source>
</evidence>
<feature type="region of interest" description="Disordered" evidence="1">
    <location>
        <begin position="46"/>
        <end position="76"/>
    </location>
</feature>
<reference evidence="2 3" key="1">
    <citation type="submission" date="2015-10" db="EMBL/GenBank/DDBJ databases">
        <title>Full genome of DAOMC 229536 Phialocephala scopiformis, a fungal endophyte of spruce producing the potent anti-insectan compound rugulosin.</title>
        <authorList>
            <consortium name="DOE Joint Genome Institute"/>
            <person name="Walker A.K."/>
            <person name="Frasz S.L."/>
            <person name="Seifert K.A."/>
            <person name="Miller J.D."/>
            <person name="Mondo S.J."/>
            <person name="Labutti K."/>
            <person name="Lipzen A."/>
            <person name="Dockter R."/>
            <person name="Kennedy M."/>
            <person name="Grigoriev I.V."/>
            <person name="Spatafora J.W."/>
        </authorList>
    </citation>
    <scope>NUCLEOTIDE SEQUENCE [LARGE SCALE GENOMIC DNA]</scope>
    <source>
        <strain evidence="2 3">CBS 120377</strain>
    </source>
</reference>
<dbReference type="RefSeq" id="XP_018070151.1">
    <property type="nucleotide sequence ID" value="XM_018223535.1"/>
</dbReference>
<keyword evidence="3" id="KW-1185">Reference proteome</keyword>
<gene>
    <name evidence="2" type="ORF">LY89DRAFT_96415</name>
</gene>
<dbReference type="GeneID" id="28833261"/>
<name>A0A194X6I3_MOLSC</name>
<proteinExistence type="predicted"/>
<evidence type="ECO:0000256" key="1">
    <source>
        <dbReference type="SAM" id="MobiDB-lite"/>
    </source>
</evidence>
<organism evidence="2 3">
    <name type="scientific">Mollisia scopiformis</name>
    <name type="common">Conifer needle endophyte fungus</name>
    <name type="synonym">Phialocephala scopiformis</name>
    <dbReference type="NCBI Taxonomy" id="149040"/>
    <lineage>
        <taxon>Eukaryota</taxon>
        <taxon>Fungi</taxon>
        <taxon>Dikarya</taxon>
        <taxon>Ascomycota</taxon>
        <taxon>Pezizomycotina</taxon>
        <taxon>Leotiomycetes</taxon>
        <taxon>Helotiales</taxon>
        <taxon>Mollisiaceae</taxon>
        <taxon>Mollisia</taxon>
    </lineage>
</organism>
<sequence length="197" mass="22521">MCSSATCDPDRKHLARLKDDGSVFPECIQVSLARTRETNNCSIDCEEQEGNDSSLLYPEQPQDPNSEKKKTGRKIGPSHFGHCKRYKFSAGRERKPTRALVLGADKIRSSTWKHPFWYRGVQAFSSRSHSARFAVPRKRNRRIICRPSRSGTDLPYEHTLEITSTLQRRPSLRLSLFHLFGTLPFTPRNQASKCQVS</sequence>
<dbReference type="AlphaFoldDB" id="A0A194X6I3"/>
<dbReference type="EMBL" id="KQ947417">
    <property type="protein sequence ID" value="KUJ15796.1"/>
    <property type="molecule type" value="Genomic_DNA"/>
</dbReference>
<evidence type="ECO:0000313" key="2">
    <source>
        <dbReference type="EMBL" id="KUJ15796.1"/>
    </source>
</evidence>